<reference evidence="1 2" key="1">
    <citation type="submission" date="2018-08" db="EMBL/GenBank/DDBJ databases">
        <title>Genomic Encyclopedia of Archaeal and Bacterial Type Strains, Phase II (KMG-II): from individual species to whole genera.</title>
        <authorList>
            <person name="Goeker M."/>
        </authorList>
    </citation>
    <scope>NUCLEOTIDE SEQUENCE [LARGE SCALE GENOMIC DNA]</scope>
    <source>
        <strain evidence="1 2">DSM 15986</strain>
    </source>
</reference>
<evidence type="ECO:0000313" key="1">
    <source>
        <dbReference type="EMBL" id="REG88305.1"/>
    </source>
</evidence>
<organism evidence="1 2">
    <name type="scientific">Algoriphagus antarcticus</name>
    <dbReference type="NCBI Taxonomy" id="238540"/>
    <lineage>
        <taxon>Bacteria</taxon>
        <taxon>Pseudomonadati</taxon>
        <taxon>Bacteroidota</taxon>
        <taxon>Cytophagia</taxon>
        <taxon>Cytophagales</taxon>
        <taxon>Cyclobacteriaceae</taxon>
        <taxon>Algoriphagus</taxon>
    </lineage>
</organism>
<name>A0A3E0DUX7_9BACT</name>
<dbReference type="Proteomes" id="UP000256405">
    <property type="component" value="Unassembled WGS sequence"/>
</dbReference>
<accession>A0A3E0DUX7</accession>
<gene>
    <name evidence="1" type="ORF">C8N25_11083</name>
</gene>
<dbReference type="AlphaFoldDB" id="A0A3E0DUX7"/>
<sequence>MEKAGLKVEFEKYTEPPSFIFLLPNNPKPWKLVMKNILQKLSMRWRDGLIGKFHLKHLITLQDFLNSRLVE</sequence>
<comment type="caution">
    <text evidence="1">The sequence shown here is derived from an EMBL/GenBank/DDBJ whole genome shotgun (WGS) entry which is preliminary data.</text>
</comment>
<keyword evidence="2" id="KW-1185">Reference proteome</keyword>
<evidence type="ECO:0000313" key="2">
    <source>
        <dbReference type="Proteomes" id="UP000256405"/>
    </source>
</evidence>
<protein>
    <submittedName>
        <fullName evidence="1">Uncharacterized protein</fullName>
    </submittedName>
</protein>
<dbReference type="EMBL" id="QUNF01000010">
    <property type="protein sequence ID" value="REG88305.1"/>
    <property type="molecule type" value="Genomic_DNA"/>
</dbReference>
<proteinExistence type="predicted"/>